<sequence>MATCEEPSDAAPLPRPLTPGVSEDCVLEDVAVAVAVARLDVRVTLVGSVVELFVAVIVTVLLAKVTVLVMVDVCVRVVVPEVVSCAKARRGRIAADKMLVNCMATKSRCSMSRIDPRWKDVAISRALAAVVLQARQVDGAK</sequence>
<keyword evidence="3" id="KW-1185">Reference proteome</keyword>
<dbReference type="Proteomes" id="UP001600888">
    <property type="component" value="Unassembled WGS sequence"/>
</dbReference>
<keyword evidence="1" id="KW-0472">Membrane</keyword>
<keyword evidence="1" id="KW-1133">Transmembrane helix</keyword>
<dbReference type="EMBL" id="JBAWTH010000040">
    <property type="protein sequence ID" value="KAL2283898.1"/>
    <property type="molecule type" value="Genomic_DNA"/>
</dbReference>
<comment type="caution">
    <text evidence="2">The sequence shown here is derived from an EMBL/GenBank/DDBJ whole genome shotgun (WGS) entry which is preliminary data.</text>
</comment>
<accession>A0ABR4EN97</accession>
<evidence type="ECO:0000313" key="2">
    <source>
        <dbReference type="EMBL" id="KAL2283898.1"/>
    </source>
</evidence>
<evidence type="ECO:0000256" key="1">
    <source>
        <dbReference type="SAM" id="Phobius"/>
    </source>
</evidence>
<proteinExistence type="predicted"/>
<name>A0ABR4EN97_9PEZI</name>
<keyword evidence="1" id="KW-0812">Transmembrane</keyword>
<evidence type="ECO:0000313" key="3">
    <source>
        <dbReference type="Proteomes" id="UP001600888"/>
    </source>
</evidence>
<gene>
    <name evidence="2" type="ORF">FJTKL_09653</name>
</gene>
<reference evidence="2 3" key="1">
    <citation type="submission" date="2024-03" db="EMBL/GenBank/DDBJ databases">
        <title>A high-quality draft genome sequence of Diaporthe vaccinii, a causative agent of upright dieback and viscid rot disease in cranberry plants.</title>
        <authorList>
            <person name="Sarrasin M."/>
            <person name="Lang B.F."/>
            <person name="Burger G."/>
        </authorList>
    </citation>
    <scope>NUCLEOTIDE SEQUENCE [LARGE SCALE GENOMIC DNA]</scope>
    <source>
        <strain evidence="2 3">IS7</strain>
    </source>
</reference>
<feature type="transmembrane region" description="Helical" evidence="1">
    <location>
        <begin position="52"/>
        <end position="79"/>
    </location>
</feature>
<protein>
    <submittedName>
        <fullName evidence="2">Uncharacterized protein</fullName>
    </submittedName>
</protein>
<organism evidence="2 3">
    <name type="scientific">Diaporthe vaccinii</name>
    <dbReference type="NCBI Taxonomy" id="105482"/>
    <lineage>
        <taxon>Eukaryota</taxon>
        <taxon>Fungi</taxon>
        <taxon>Dikarya</taxon>
        <taxon>Ascomycota</taxon>
        <taxon>Pezizomycotina</taxon>
        <taxon>Sordariomycetes</taxon>
        <taxon>Sordariomycetidae</taxon>
        <taxon>Diaporthales</taxon>
        <taxon>Diaporthaceae</taxon>
        <taxon>Diaporthe</taxon>
        <taxon>Diaporthe eres species complex</taxon>
    </lineage>
</organism>